<organism evidence="1 2">
    <name type="scientific">Pantoea piersonii</name>
    <dbReference type="NCBI Taxonomy" id="2364647"/>
    <lineage>
        <taxon>Bacteria</taxon>
        <taxon>Pseudomonadati</taxon>
        <taxon>Pseudomonadota</taxon>
        <taxon>Gammaproteobacteria</taxon>
        <taxon>Enterobacterales</taxon>
        <taxon>Erwiniaceae</taxon>
        <taxon>Pantoea</taxon>
    </lineage>
</organism>
<evidence type="ECO:0000313" key="2">
    <source>
        <dbReference type="Proteomes" id="UP001211544"/>
    </source>
</evidence>
<dbReference type="AlphaFoldDB" id="A0AAJ5QG52"/>
<reference evidence="1 2" key="1">
    <citation type="journal article" date="2022" name="J Glob Antimicrob Resist">
        <title>First complete genome of a multidrug resistant strain of the novel human pathogen Kalamiella piersonii (GABEKP28) identified in human saliva.</title>
        <authorList>
            <person name="McDonagh F."/>
            <person name="Singh N.K."/>
            <person name="Venkateswaran K."/>
            <person name="Lonappan A.M."/>
            <person name="Hallahan B."/>
            <person name="Tuohy A."/>
            <person name="Burke L."/>
            <person name="Kovarova A."/>
            <person name="Miliotis G."/>
        </authorList>
    </citation>
    <scope>NUCLEOTIDE SEQUENCE [LARGE SCALE GENOMIC DNA]</scope>
    <source>
        <strain evidence="1 2">GABEKP28</strain>
    </source>
</reference>
<dbReference type="KEGG" id="kpie:N5580_13270"/>
<dbReference type="RefSeq" id="WP_269949365.1">
    <property type="nucleotide sequence ID" value="NZ_CP104758.1"/>
</dbReference>
<name>A0AAJ5QG52_9GAMM</name>
<protein>
    <submittedName>
        <fullName evidence="1">Uncharacterized protein</fullName>
    </submittedName>
</protein>
<dbReference type="EMBL" id="CP104758">
    <property type="protein sequence ID" value="WBG90057.1"/>
    <property type="molecule type" value="Genomic_DNA"/>
</dbReference>
<dbReference type="Proteomes" id="UP001211544">
    <property type="component" value="Chromosome"/>
</dbReference>
<evidence type="ECO:0000313" key="1">
    <source>
        <dbReference type="EMBL" id="WBG90057.1"/>
    </source>
</evidence>
<keyword evidence="2" id="KW-1185">Reference proteome</keyword>
<sequence length="96" mass="10536">MSEFNGTKGPWIVRDEEIQSVGTEGSMTAMCYGLDNARLISAAPELLEALQEMVAIVKKHTYPQPDKPSSTWGRMEEAEAVIKKALGQEPQGERNG</sequence>
<gene>
    <name evidence="1" type="ORF">N5580_13270</name>
</gene>
<proteinExistence type="predicted"/>
<accession>A0AAJ5QG52</accession>